<feature type="compositionally biased region" description="Polar residues" evidence="1">
    <location>
        <begin position="390"/>
        <end position="427"/>
    </location>
</feature>
<dbReference type="RefSeq" id="XP_002731731.1">
    <property type="nucleotide sequence ID" value="XM_002731685.2"/>
</dbReference>
<dbReference type="CDD" id="cd16981">
    <property type="entry name" value="CID_RPRD_like"/>
    <property type="match status" value="1"/>
</dbReference>
<organism evidence="3 4">
    <name type="scientific">Saccoglossus kowalevskii</name>
    <name type="common">Acorn worm</name>
    <dbReference type="NCBI Taxonomy" id="10224"/>
    <lineage>
        <taxon>Eukaryota</taxon>
        <taxon>Metazoa</taxon>
        <taxon>Hemichordata</taxon>
        <taxon>Enteropneusta</taxon>
        <taxon>Harrimaniidae</taxon>
        <taxon>Saccoglossus</taxon>
    </lineage>
</organism>
<proteinExistence type="predicted"/>
<feature type="region of interest" description="Disordered" evidence="1">
    <location>
        <begin position="721"/>
        <end position="743"/>
    </location>
</feature>
<dbReference type="SMART" id="SM00582">
    <property type="entry name" value="RPR"/>
    <property type="match status" value="1"/>
</dbReference>
<sequence length="743" mass="79404">MASLNEQSFERKLQNVNTTQDSIQTLSLWCIHHKSQHKKIVNLWMKVLKKSKSAHRLCLFYLCNDVVQNSRRRGAPIFLETFKDVLEEAASLARDPAIRPNILRIFTIWEERSVFDSEFVEKLHASVVSSKVRMQKVSTRFLADFRPQTVTEGIEKFHRMESELELKQKQLTNLKVDVTDTEALRQLKAAEPIKPTASAARTLTKPRPSAADTKPVSKTGYGPIPTVTGVTFSSFMSGGLPSTVLPTSAESTPVHTMSTVQASNIVAYSPSSNTSAPSPVGSPVDLLLSPKPNTKTNPIVPAAGSNVNTVDSKNYSSSLSLGSGMLDLDSRLQQVMQNAPSLPQSLFHSPTRSGQSPSISTPPSQRTMIQTQSWGDSPISVTRHLPALSSPATSTSGGLTPSQILGLVQANTQQPGKTEPGKTTPSGTPLRDEGGTPVQDEDTKVPSQSNPIDFLSQLITSTRNAQGGNTSSNFLSGLAALTETMKSAMRKQQLGGSKSNWPETEGGFPPLGLDPNNPLSESIASIATHSLTSTAASIMTSASTHVLTTPPTNILTSQPPQTLKSPASMYTQAVPTSFPPPVVSPVQLFSPTGMFPEPISAMQTPLGQMPVVVSTVLTSTSTASTAASIDSITQNPVASDHHSGMENSHDVQSIIPVSSINQSVSAAVSMSENITTNYPTTAQHESFDTLAVSVSQPSTEEQPEPQIETMENSIPVVEPTSPIPVLGGSRGGFPRQQSSLQML</sequence>
<keyword evidence="3" id="KW-1185">Reference proteome</keyword>
<evidence type="ECO:0000256" key="1">
    <source>
        <dbReference type="SAM" id="MobiDB-lite"/>
    </source>
</evidence>
<gene>
    <name evidence="4" type="primary">LOC100376656</name>
</gene>
<name>A0ABM0GKA1_SACKO</name>
<evidence type="ECO:0000259" key="2">
    <source>
        <dbReference type="PROSITE" id="PS51391"/>
    </source>
</evidence>
<accession>A0ABM0GKA1</accession>
<evidence type="ECO:0000313" key="3">
    <source>
        <dbReference type="Proteomes" id="UP000694865"/>
    </source>
</evidence>
<dbReference type="InterPro" id="IPR006569">
    <property type="entry name" value="CID_dom"/>
</dbReference>
<reference evidence="4" key="1">
    <citation type="submission" date="2025-08" db="UniProtKB">
        <authorList>
            <consortium name="RefSeq"/>
        </authorList>
    </citation>
    <scope>IDENTIFICATION</scope>
    <source>
        <tissue evidence="4">Testes</tissue>
    </source>
</reference>
<evidence type="ECO:0000313" key="4">
    <source>
        <dbReference type="RefSeq" id="XP_002731731.1"/>
    </source>
</evidence>
<dbReference type="PROSITE" id="PS51391">
    <property type="entry name" value="CID"/>
    <property type="match status" value="1"/>
</dbReference>
<dbReference type="Gene3D" id="1.25.40.90">
    <property type="match status" value="1"/>
</dbReference>
<feature type="region of interest" description="Disordered" evidence="1">
    <location>
        <begin position="342"/>
        <end position="450"/>
    </location>
</feature>
<feature type="region of interest" description="Disordered" evidence="1">
    <location>
        <begin position="199"/>
        <end position="218"/>
    </location>
</feature>
<feature type="domain" description="CID" evidence="2">
    <location>
        <begin position="1"/>
        <end position="131"/>
    </location>
</feature>
<feature type="compositionally biased region" description="Polar residues" evidence="1">
    <location>
        <begin position="342"/>
        <end position="375"/>
    </location>
</feature>
<dbReference type="InterPro" id="IPR008942">
    <property type="entry name" value="ENTH_VHS"/>
</dbReference>
<dbReference type="GeneID" id="100376656"/>
<dbReference type="PANTHER" id="PTHR12460">
    <property type="entry name" value="CYCLIN-DEPENDENT KINASE INHIBITOR-RELATED PROTEIN"/>
    <property type="match status" value="1"/>
</dbReference>
<dbReference type="Proteomes" id="UP000694865">
    <property type="component" value="Unplaced"/>
</dbReference>
<protein>
    <submittedName>
        <fullName evidence="4">Mucin-17-like</fullName>
    </submittedName>
</protein>
<dbReference type="PANTHER" id="PTHR12460:SF40">
    <property type="entry name" value="REGULATION OF NUCLEAR PRE-MRNA DOMAIN-CONTAINING PROTEIN 2"/>
    <property type="match status" value="1"/>
</dbReference>
<dbReference type="Pfam" id="PF04818">
    <property type="entry name" value="CID"/>
    <property type="match status" value="1"/>
</dbReference>
<dbReference type="SUPFAM" id="SSF48464">
    <property type="entry name" value="ENTH/VHS domain"/>
    <property type="match status" value="1"/>
</dbReference>